<feature type="transmembrane region" description="Helical" evidence="9">
    <location>
        <begin position="133"/>
        <end position="156"/>
    </location>
</feature>
<reference evidence="11 12" key="1">
    <citation type="submission" date="2016-10" db="EMBL/GenBank/DDBJ databases">
        <authorList>
            <person name="de Groot N.N."/>
        </authorList>
    </citation>
    <scope>NUCLEOTIDE SEQUENCE [LARGE SCALE GENOMIC DNA]</scope>
    <source>
        <strain evidence="11 12">DSM 44149</strain>
    </source>
</reference>
<evidence type="ECO:0000256" key="5">
    <source>
        <dbReference type="ARBA" id="ARBA00022741"/>
    </source>
</evidence>
<accession>A0A1H0ADQ5</accession>
<evidence type="ECO:0000256" key="8">
    <source>
        <dbReference type="ARBA" id="ARBA00023012"/>
    </source>
</evidence>
<dbReference type="RefSeq" id="WP_231950476.1">
    <property type="nucleotide sequence ID" value="NZ_JOEF01000003.1"/>
</dbReference>
<dbReference type="InterPro" id="IPR050482">
    <property type="entry name" value="Sensor_HK_TwoCompSys"/>
</dbReference>
<name>A0A1H0ADQ5_ALLAB</name>
<evidence type="ECO:0000256" key="1">
    <source>
        <dbReference type="ARBA" id="ARBA00000085"/>
    </source>
</evidence>
<evidence type="ECO:0000313" key="11">
    <source>
        <dbReference type="EMBL" id="SDN31537.1"/>
    </source>
</evidence>
<dbReference type="EMBL" id="LT629701">
    <property type="protein sequence ID" value="SDN31537.1"/>
    <property type="molecule type" value="Genomic_DNA"/>
</dbReference>
<evidence type="ECO:0000256" key="9">
    <source>
        <dbReference type="SAM" id="Phobius"/>
    </source>
</evidence>
<dbReference type="GO" id="GO:0046983">
    <property type="term" value="F:protein dimerization activity"/>
    <property type="evidence" value="ECO:0007669"/>
    <property type="project" value="InterPro"/>
</dbReference>
<feature type="domain" description="Histidine kinase/HSP90-like ATPase" evidence="10">
    <location>
        <begin position="343"/>
        <end position="433"/>
    </location>
</feature>
<organism evidence="11 12">
    <name type="scientific">Allokutzneria albata</name>
    <name type="common">Kibdelosporangium albatum</name>
    <dbReference type="NCBI Taxonomy" id="211114"/>
    <lineage>
        <taxon>Bacteria</taxon>
        <taxon>Bacillati</taxon>
        <taxon>Actinomycetota</taxon>
        <taxon>Actinomycetes</taxon>
        <taxon>Pseudonocardiales</taxon>
        <taxon>Pseudonocardiaceae</taxon>
        <taxon>Allokutzneria</taxon>
    </lineage>
</organism>
<dbReference type="Gene3D" id="1.20.5.1930">
    <property type="match status" value="1"/>
</dbReference>
<keyword evidence="5" id="KW-0547">Nucleotide-binding</keyword>
<dbReference type="PANTHER" id="PTHR24421">
    <property type="entry name" value="NITRATE/NITRITE SENSOR PROTEIN NARX-RELATED"/>
    <property type="match status" value="1"/>
</dbReference>
<dbReference type="PANTHER" id="PTHR24421:SF10">
    <property type="entry name" value="NITRATE_NITRITE SENSOR PROTEIN NARQ"/>
    <property type="match status" value="1"/>
</dbReference>
<evidence type="ECO:0000256" key="3">
    <source>
        <dbReference type="ARBA" id="ARBA00022553"/>
    </source>
</evidence>
<keyword evidence="9" id="KW-1133">Transmembrane helix</keyword>
<sequence length="433" mass="46027">MSGELAAAEAPRRIGTALRYAFGRRAWLSAVHLLLAPWWALLTAFTAAAGLAASLVTIPLLLLGVPLFVVTGDLLISAARTEATWLRRVFGVDIRISPRTRLSGTSMLGAARALLTDSGFWQLVAYNVIRLPLAWLTLVVPLFGIGIGIVLVSEALRMMLTAEPEPGFAFLSSPVEVAVNGPLCVVLGSTLVLAAPLLWRAFANVHIGLAELLLRGSKVHELTERVGELEVSRAATVDSVEAERRRIERDLHDGAQQRLVSLAMTLGRARSKKDNDPDGASALLEQAHNEAKEAITELRDLVRGLHPPVLADRGLDAALSGLAARSPVPVTVRYDVPDRPPKTIEAIAYFMVAEALTNIARHADASRITVTVERSGAVLRTTVRDNGSGGAVVRPGHGLAGLADRARGVDGTLKVDSPDGGPTTLTMELPCAS</sequence>
<dbReference type="CDD" id="cd16917">
    <property type="entry name" value="HATPase_UhpB-NarQ-NarX-like"/>
    <property type="match status" value="1"/>
</dbReference>
<dbReference type="Pfam" id="PF13796">
    <property type="entry name" value="Sensor"/>
    <property type="match status" value="1"/>
</dbReference>
<dbReference type="InterPro" id="IPR036890">
    <property type="entry name" value="HATPase_C_sf"/>
</dbReference>
<evidence type="ECO:0000256" key="2">
    <source>
        <dbReference type="ARBA" id="ARBA00012438"/>
    </source>
</evidence>
<dbReference type="SUPFAM" id="SSF55874">
    <property type="entry name" value="ATPase domain of HSP90 chaperone/DNA topoisomerase II/histidine kinase"/>
    <property type="match status" value="1"/>
</dbReference>
<keyword evidence="12" id="KW-1185">Reference proteome</keyword>
<dbReference type="eggNOG" id="COG4585">
    <property type="taxonomic scope" value="Bacteria"/>
</dbReference>
<dbReference type="GO" id="GO:0005524">
    <property type="term" value="F:ATP binding"/>
    <property type="evidence" value="ECO:0007669"/>
    <property type="project" value="UniProtKB-KW"/>
</dbReference>
<keyword evidence="7" id="KW-0067">ATP-binding</keyword>
<dbReference type="Proteomes" id="UP000183376">
    <property type="component" value="Chromosome I"/>
</dbReference>
<comment type="catalytic activity">
    <reaction evidence="1">
        <text>ATP + protein L-histidine = ADP + protein N-phospho-L-histidine.</text>
        <dbReference type="EC" id="2.7.13.3"/>
    </reaction>
</comment>
<dbReference type="AlphaFoldDB" id="A0A1H0ADQ5"/>
<evidence type="ECO:0000313" key="12">
    <source>
        <dbReference type="Proteomes" id="UP000183376"/>
    </source>
</evidence>
<evidence type="ECO:0000259" key="10">
    <source>
        <dbReference type="SMART" id="SM00387"/>
    </source>
</evidence>
<evidence type="ECO:0000256" key="6">
    <source>
        <dbReference type="ARBA" id="ARBA00022777"/>
    </source>
</evidence>
<dbReference type="InterPro" id="IPR011712">
    <property type="entry name" value="Sig_transdc_His_kin_sub3_dim/P"/>
</dbReference>
<dbReference type="InterPro" id="IPR025828">
    <property type="entry name" value="Put_sensor_dom"/>
</dbReference>
<dbReference type="InterPro" id="IPR003594">
    <property type="entry name" value="HATPase_dom"/>
</dbReference>
<keyword evidence="6 11" id="KW-0418">Kinase</keyword>
<feature type="transmembrane region" description="Helical" evidence="9">
    <location>
        <begin position="26"/>
        <end position="52"/>
    </location>
</feature>
<dbReference type="STRING" id="211114.SAMN04489726_6013"/>
<evidence type="ECO:0000256" key="7">
    <source>
        <dbReference type="ARBA" id="ARBA00022840"/>
    </source>
</evidence>
<gene>
    <name evidence="11" type="ORF">SAMN04489726_6013</name>
</gene>
<dbReference type="Gene3D" id="3.30.565.10">
    <property type="entry name" value="Histidine kinase-like ATPase, C-terminal domain"/>
    <property type="match status" value="1"/>
</dbReference>
<dbReference type="Pfam" id="PF07730">
    <property type="entry name" value="HisKA_3"/>
    <property type="match status" value="1"/>
</dbReference>
<dbReference type="SMART" id="SM00387">
    <property type="entry name" value="HATPase_c"/>
    <property type="match status" value="1"/>
</dbReference>
<evidence type="ECO:0000256" key="4">
    <source>
        <dbReference type="ARBA" id="ARBA00022679"/>
    </source>
</evidence>
<dbReference type="Pfam" id="PF02518">
    <property type="entry name" value="HATPase_c"/>
    <property type="match status" value="1"/>
</dbReference>
<keyword evidence="8" id="KW-0902">Two-component regulatory system</keyword>
<keyword evidence="4" id="KW-0808">Transferase</keyword>
<protein>
    <recommendedName>
        <fullName evidence="2">histidine kinase</fullName>
        <ecNumber evidence="2">2.7.13.3</ecNumber>
    </recommendedName>
</protein>
<dbReference type="EC" id="2.7.13.3" evidence="2"/>
<dbReference type="GO" id="GO:0016020">
    <property type="term" value="C:membrane"/>
    <property type="evidence" value="ECO:0007669"/>
    <property type="project" value="InterPro"/>
</dbReference>
<keyword evidence="9" id="KW-0472">Membrane</keyword>
<keyword evidence="9" id="KW-0812">Transmembrane</keyword>
<proteinExistence type="predicted"/>
<keyword evidence="3" id="KW-0597">Phosphoprotein</keyword>
<feature type="transmembrane region" description="Helical" evidence="9">
    <location>
        <begin position="58"/>
        <end position="79"/>
    </location>
</feature>
<dbReference type="GO" id="GO:0000155">
    <property type="term" value="F:phosphorelay sensor kinase activity"/>
    <property type="evidence" value="ECO:0007669"/>
    <property type="project" value="InterPro"/>
</dbReference>